<organism evidence="1 2">
    <name type="scientific">Psittacicella hinzii</name>
    <dbReference type="NCBI Taxonomy" id="2028575"/>
    <lineage>
        <taxon>Bacteria</taxon>
        <taxon>Pseudomonadati</taxon>
        <taxon>Pseudomonadota</taxon>
        <taxon>Gammaproteobacteria</taxon>
        <taxon>Pasteurellales</taxon>
        <taxon>Psittacicellaceae</taxon>
        <taxon>Psittacicella</taxon>
    </lineage>
</organism>
<sequence length="126" mass="13306">MFVLFAVKLPLVALTTASSAEMFTLSKDTLPPVTFAVPFAAETLVPFRVKFSVAATVALPSVAVKFVLVALNEPLVALTTTSTPVTFTFSKLTLPAVMLDVPSLPAVTFVPFKVTLSLAAMFTLPS</sequence>
<dbReference type="AlphaFoldDB" id="A0A3A1YNL1"/>
<dbReference type="RefSeq" id="WP_119530220.1">
    <property type="nucleotide sequence ID" value="NZ_JBHSSP010000010.1"/>
</dbReference>
<keyword evidence="2" id="KW-1185">Reference proteome</keyword>
<dbReference type="Proteomes" id="UP000265916">
    <property type="component" value="Unassembled WGS sequence"/>
</dbReference>
<comment type="caution">
    <text evidence="1">The sequence shown here is derived from an EMBL/GenBank/DDBJ whole genome shotgun (WGS) entry which is preliminary data.</text>
</comment>
<dbReference type="EMBL" id="NRJG01000023">
    <property type="protein sequence ID" value="RIY39863.1"/>
    <property type="molecule type" value="Genomic_DNA"/>
</dbReference>
<protein>
    <submittedName>
        <fullName evidence="1">Uncharacterized protein</fullName>
    </submittedName>
</protein>
<proteinExistence type="predicted"/>
<accession>A0A3A1YNL1</accession>
<reference evidence="1 2" key="1">
    <citation type="submission" date="2017-08" db="EMBL/GenBank/DDBJ databases">
        <title>Reclassification of Bisgaard taxon 37 and 44.</title>
        <authorList>
            <person name="Christensen H."/>
        </authorList>
    </citation>
    <scope>NUCLEOTIDE SEQUENCE [LARGE SCALE GENOMIC DNA]</scope>
    <source>
        <strain evidence="1 2">111</strain>
    </source>
</reference>
<evidence type="ECO:0000313" key="2">
    <source>
        <dbReference type="Proteomes" id="UP000265916"/>
    </source>
</evidence>
<evidence type="ECO:0000313" key="1">
    <source>
        <dbReference type="EMBL" id="RIY39863.1"/>
    </source>
</evidence>
<gene>
    <name evidence="1" type="ORF">CKF58_01470</name>
</gene>
<name>A0A3A1YNL1_9GAMM</name>